<keyword evidence="11" id="KW-1185">Reference proteome</keyword>
<dbReference type="GO" id="GO:0006783">
    <property type="term" value="P:heme biosynthetic process"/>
    <property type="evidence" value="ECO:0007669"/>
    <property type="project" value="UniProtKB-UniRule"/>
</dbReference>
<keyword evidence="7" id="KW-0963">Cytoplasm</keyword>
<dbReference type="GO" id="GO:0046872">
    <property type="term" value="F:metal ion binding"/>
    <property type="evidence" value="ECO:0007669"/>
    <property type="project" value="UniProtKB-KW"/>
</dbReference>
<protein>
    <recommendedName>
        <fullName evidence="7">Coproporphyrin III ferrochelatase</fullName>
        <ecNumber evidence="7">4.99.1.9</ecNumber>
    </recommendedName>
</protein>
<comment type="catalytic activity">
    <reaction evidence="6">
        <text>Fe-coproporphyrin III + 2 H(+) = coproporphyrin III + Fe(2+)</text>
        <dbReference type="Rhea" id="RHEA:49572"/>
        <dbReference type="ChEBI" id="CHEBI:15378"/>
        <dbReference type="ChEBI" id="CHEBI:29033"/>
        <dbReference type="ChEBI" id="CHEBI:68438"/>
        <dbReference type="ChEBI" id="CHEBI:131725"/>
        <dbReference type="EC" id="4.99.1.9"/>
    </reaction>
    <physiologicalReaction direction="right-to-left" evidence="6">
        <dbReference type="Rhea" id="RHEA:49574"/>
    </physiologicalReaction>
</comment>
<comment type="caution">
    <text evidence="7">Lacks conserved residue(s) required for the propagation of feature annotation.</text>
</comment>
<evidence type="ECO:0000256" key="2">
    <source>
        <dbReference type="ARBA" id="ARBA00023004"/>
    </source>
</evidence>
<keyword evidence="5 7" id="KW-0627">Porphyrin biosynthesis</keyword>
<keyword evidence="7" id="KW-0479">Metal-binding</keyword>
<dbReference type="PANTHER" id="PTHR11108">
    <property type="entry name" value="FERROCHELATASE"/>
    <property type="match status" value="1"/>
</dbReference>
<dbReference type="UniPathway" id="UPA00252"/>
<dbReference type="InterPro" id="IPR001015">
    <property type="entry name" value="Ferrochelatase"/>
</dbReference>
<evidence type="ECO:0000256" key="7">
    <source>
        <dbReference type="HAMAP-Rule" id="MF_00323"/>
    </source>
</evidence>
<dbReference type="EC" id="4.99.1.9" evidence="7"/>
<feature type="binding site" description="axial binding residue" evidence="7">
    <location>
        <position position="16"/>
    </location>
    <ligand>
        <name>Fe-coproporphyrin III</name>
        <dbReference type="ChEBI" id="CHEBI:68438"/>
    </ligand>
    <ligandPart>
        <name>Fe</name>
        <dbReference type="ChEBI" id="CHEBI:18248"/>
    </ligandPart>
</feature>
<sequence length="363" mass="39466">MNADLSPYTAVLVTSYGGPNEPDDVLPFMRNATAGRGIPDERLLEVSEHYMMFGGRSPINELNARLLDHVRAELDRRGLDVPVVIGNRNWLPYNAETVGQLAADGHRRVVGMATSAYGSYSGCRQYREDMQAAEASTDGVVSIDKITPYSDRDGFVNANARSLVAAVRDLRGRIGDDALRVLFVTHSIPISMNATSGIVRGTYETQHLRVATRVAAIASAELGETLEWELTYCSRSGPPHVPWLEPDINDRMAEVKEEGIAGVVAAPIGFLNDHMEVLYDLDTEARATARELELPFQRAATVNDDPEFHALLVDLLLERAAAARGELDDVTCAAQTCPVDCCKAPPRHTRPPASTPTAEGATV</sequence>
<proteinExistence type="inferred from homology"/>
<evidence type="ECO:0000256" key="1">
    <source>
        <dbReference type="ARBA" id="ARBA00004744"/>
    </source>
</evidence>
<evidence type="ECO:0000256" key="6">
    <source>
        <dbReference type="ARBA" id="ARBA00024536"/>
    </source>
</evidence>
<organism evidence="10 11">
    <name type="scientific">Tessaracoccus antarcticus</name>
    <dbReference type="NCBI Taxonomy" id="2479848"/>
    <lineage>
        <taxon>Bacteria</taxon>
        <taxon>Bacillati</taxon>
        <taxon>Actinomycetota</taxon>
        <taxon>Actinomycetes</taxon>
        <taxon>Propionibacteriales</taxon>
        <taxon>Propionibacteriaceae</taxon>
        <taxon>Tessaracoccus</taxon>
    </lineage>
</organism>
<dbReference type="InterPro" id="IPR033644">
    <property type="entry name" value="Ferrochelatase_C"/>
</dbReference>
<dbReference type="GO" id="GO:0004325">
    <property type="term" value="F:ferrochelatase activity"/>
    <property type="evidence" value="ECO:0007669"/>
    <property type="project" value="UniProtKB-UniRule"/>
</dbReference>
<evidence type="ECO:0000256" key="4">
    <source>
        <dbReference type="ARBA" id="ARBA00023239"/>
    </source>
</evidence>
<dbReference type="AlphaFoldDB" id="A0A3M0G4Q0"/>
<dbReference type="SUPFAM" id="SSF53800">
    <property type="entry name" value="Chelatase"/>
    <property type="match status" value="1"/>
</dbReference>
<feature type="binding site" evidence="7">
    <location>
        <position position="186"/>
    </location>
    <ligand>
        <name>Fe(2+)</name>
        <dbReference type="ChEBI" id="CHEBI:29033"/>
    </ligand>
</feature>
<gene>
    <name evidence="7" type="primary">cpfC</name>
    <name evidence="10" type="ORF">EAX62_08820</name>
</gene>
<evidence type="ECO:0000256" key="3">
    <source>
        <dbReference type="ARBA" id="ARBA00023133"/>
    </source>
</evidence>
<evidence type="ECO:0000313" key="11">
    <source>
        <dbReference type="Proteomes" id="UP000275256"/>
    </source>
</evidence>
<feature type="binding site" evidence="7">
    <location>
        <position position="276"/>
    </location>
    <ligand>
        <name>Fe(2+)</name>
        <dbReference type="ChEBI" id="CHEBI:29033"/>
    </ligand>
</feature>
<dbReference type="InterPro" id="IPR033659">
    <property type="entry name" value="Ferrochelatase_N"/>
</dbReference>
<name>A0A3M0G4Q0_9ACTN</name>
<keyword evidence="3 7" id="KW-0350">Heme biosynthesis</keyword>
<dbReference type="CDD" id="cd03411">
    <property type="entry name" value="Ferrochelatase_N"/>
    <property type="match status" value="1"/>
</dbReference>
<dbReference type="HAMAP" id="MF_00323">
    <property type="entry name" value="Ferrochelatase"/>
    <property type="match status" value="1"/>
</dbReference>
<comment type="similarity">
    <text evidence="7 8">Belongs to the ferrochelatase family.</text>
</comment>
<comment type="pathway">
    <text evidence="1 7">Porphyrin-containing compound metabolism; protoheme biosynthesis.</text>
</comment>
<evidence type="ECO:0000256" key="8">
    <source>
        <dbReference type="RuleBase" id="RU004185"/>
    </source>
</evidence>
<comment type="function">
    <text evidence="7">Involved in coproporphyrin-dependent heme b biosynthesis. Catalyzes the insertion of ferrous iron into coproporphyrin III to form Fe-coproporphyrin III.</text>
</comment>
<dbReference type="GO" id="GO:0005737">
    <property type="term" value="C:cytoplasm"/>
    <property type="evidence" value="ECO:0007669"/>
    <property type="project" value="UniProtKB-SubCell"/>
</dbReference>
<dbReference type="CDD" id="cd00419">
    <property type="entry name" value="Ferrochelatase_C"/>
    <property type="match status" value="1"/>
</dbReference>
<dbReference type="Gene3D" id="3.40.50.1400">
    <property type="match status" value="2"/>
</dbReference>
<dbReference type="Pfam" id="PF00762">
    <property type="entry name" value="Ferrochelatase"/>
    <property type="match status" value="1"/>
</dbReference>
<dbReference type="OrthoDB" id="9776380at2"/>
<feature type="binding site" evidence="7">
    <location>
        <position position="57"/>
    </location>
    <ligand>
        <name>Fe-coproporphyrin III</name>
        <dbReference type="ChEBI" id="CHEBI:68438"/>
    </ligand>
</feature>
<comment type="subcellular location">
    <subcellularLocation>
        <location evidence="7">Cytoplasm</location>
    </subcellularLocation>
</comment>
<dbReference type="EMBL" id="REFW01000002">
    <property type="protein sequence ID" value="RMB59835.1"/>
    <property type="molecule type" value="Genomic_DNA"/>
</dbReference>
<dbReference type="RefSeq" id="WP_121901315.1">
    <property type="nucleotide sequence ID" value="NZ_REFW01000002.1"/>
</dbReference>
<keyword evidence="4 7" id="KW-0456">Lyase</keyword>
<evidence type="ECO:0000313" key="10">
    <source>
        <dbReference type="EMBL" id="RMB59835.1"/>
    </source>
</evidence>
<accession>A0A3M0G4Q0</accession>
<dbReference type="Proteomes" id="UP000275256">
    <property type="component" value="Unassembled WGS sequence"/>
</dbReference>
<keyword evidence="2 7" id="KW-0408">Iron</keyword>
<feature type="binding site" evidence="7">
    <location>
        <position position="126"/>
    </location>
    <ligand>
        <name>Fe-coproporphyrin III</name>
        <dbReference type="ChEBI" id="CHEBI:68438"/>
    </ligand>
</feature>
<dbReference type="PANTHER" id="PTHR11108:SF1">
    <property type="entry name" value="FERROCHELATASE, MITOCHONDRIAL"/>
    <property type="match status" value="1"/>
</dbReference>
<evidence type="ECO:0000256" key="9">
    <source>
        <dbReference type="SAM" id="MobiDB-lite"/>
    </source>
</evidence>
<feature type="region of interest" description="Disordered" evidence="9">
    <location>
        <begin position="344"/>
        <end position="363"/>
    </location>
</feature>
<reference evidence="10 11" key="1">
    <citation type="submission" date="2018-10" db="EMBL/GenBank/DDBJ databases">
        <title>Tessaracoccus antarcticuss sp. nov., isolated from sediment.</title>
        <authorList>
            <person name="Zhou L.Y."/>
            <person name="Du Z.J."/>
        </authorList>
    </citation>
    <scope>NUCLEOTIDE SEQUENCE [LARGE SCALE GENOMIC DNA]</scope>
    <source>
        <strain evidence="10 11">JDX10</strain>
    </source>
</reference>
<comment type="caution">
    <text evidence="10">The sequence shown here is derived from an EMBL/GenBank/DDBJ whole genome shotgun (WGS) entry which is preliminary data.</text>
</comment>
<evidence type="ECO:0000256" key="5">
    <source>
        <dbReference type="ARBA" id="ARBA00023244"/>
    </source>
</evidence>